<dbReference type="PANTHER" id="PTHR47870">
    <property type="entry name" value="CYTOCHROME C-TYPE BIOGENESIS PROTEIN CCMH"/>
    <property type="match status" value="1"/>
</dbReference>
<evidence type="ECO:0000256" key="1">
    <source>
        <dbReference type="ARBA" id="ARBA00004196"/>
    </source>
</evidence>
<evidence type="ECO:0000313" key="8">
    <source>
        <dbReference type="Proteomes" id="UP001303211"/>
    </source>
</evidence>
<dbReference type="InterPro" id="IPR011990">
    <property type="entry name" value="TPR-like_helical_dom_sf"/>
</dbReference>
<evidence type="ECO:0000256" key="4">
    <source>
        <dbReference type="ARBA" id="ARBA00022803"/>
    </source>
</evidence>
<feature type="domain" description="Cytochrome c-type biogenesis protein H TPR" evidence="6">
    <location>
        <begin position="133"/>
        <end position="260"/>
    </location>
</feature>
<evidence type="ECO:0000256" key="2">
    <source>
        <dbReference type="ARBA" id="ARBA00022737"/>
    </source>
</evidence>
<dbReference type="InterPro" id="IPR017560">
    <property type="entry name" value="Cyt_c_biogenesis_CcmI"/>
</dbReference>
<keyword evidence="2" id="KW-0677">Repeat</keyword>
<keyword evidence="4" id="KW-0802">TPR repeat</keyword>
<proteinExistence type="predicted"/>
<dbReference type="RefSeq" id="WP_317703000.1">
    <property type="nucleotide sequence ID" value="NZ_CP136921.1"/>
</dbReference>
<dbReference type="InterPro" id="IPR056413">
    <property type="entry name" value="TPR_CcmH_CycH"/>
</dbReference>
<feature type="compositionally biased region" description="Polar residues" evidence="5">
    <location>
        <begin position="276"/>
        <end position="286"/>
    </location>
</feature>
<reference evidence="7 8" key="1">
    <citation type="submission" date="2023-03" db="EMBL/GenBank/DDBJ databases">
        <title>Diaphorobacter basophil sp. nov., isolated from a sewage-treatment plant.</title>
        <authorList>
            <person name="Yang K."/>
        </authorList>
    </citation>
    <scope>NUCLEOTIDE SEQUENCE [LARGE SCALE GENOMIC DNA]</scope>
    <source>
        <strain evidence="7 8">Y-1</strain>
    </source>
</reference>
<dbReference type="EMBL" id="CP136921">
    <property type="protein sequence ID" value="WOO33635.1"/>
    <property type="molecule type" value="Genomic_DNA"/>
</dbReference>
<dbReference type="SUPFAM" id="SSF48452">
    <property type="entry name" value="TPR-like"/>
    <property type="match status" value="1"/>
</dbReference>
<dbReference type="InterPro" id="IPR051263">
    <property type="entry name" value="C-type_cytochrome_biogenesis"/>
</dbReference>
<protein>
    <submittedName>
        <fullName evidence="7">C-type cytochrome biogenesis protein CcmI</fullName>
    </submittedName>
</protein>
<organism evidence="7 8">
    <name type="scientific">Diaphorobacter limosus</name>
    <dbReference type="NCBI Taxonomy" id="3036128"/>
    <lineage>
        <taxon>Bacteria</taxon>
        <taxon>Pseudomonadati</taxon>
        <taxon>Pseudomonadota</taxon>
        <taxon>Betaproteobacteria</taxon>
        <taxon>Burkholderiales</taxon>
        <taxon>Comamonadaceae</taxon>
        <taxon>Diaphorobacter</taxon>
    </lineage>
</organism>
<gene>
    <name evidence="7" type="primary">ccmI</name>
    <name evidence="7" type="ORF">P4826_06060</name>
</gene>
<dbReference type="PANTHER" id="PTHR47870:SF4">
    <property type="entry name" value="CYTOCHROME C-TYPE BIOGENESIS PROTEIN CYCH"/>
    <property type="match status" value="1"/>
</dbReference>
<evidence type="ECO:0000256" key="5">
    <source>
        <dbReference type="SAM" id="MobiDB-lite"/>
    </source>
</evidence>
<evidence type="ECO:0000256" key="3">
    <source>
        <dbReference type="ARBA" id="ARBA00022748"/>
    </source>
</evidence>
<dbReference type="Proteomes" id="UP001303211">
    <property type="component" value="Chromosome"/>
</dbReference>
<sequence>MTIFIAIIAALTLLAVLALVRPLLRPRSYESVSSQRLNATIYKDQLAALDRDLASGAINPADHETTRDELQLRLLDDTAAPDAPAGNPGTGFWSGRRTAALIAVLLPLLSVGTYRWIGDPAALTPGATQEAARLQITQMVESLEAKLKAEPNNPQGWAMLARSYKVMGRLDEAEQAYEKATDAIRTHPDLLVDFAELLAMKAQHRMDGRPEELVRQALAIDPEHPSALMMSGVVAYQRSDFDGAVRDWEKLLALLEPGSEDAKMTQENLDDARAQSALTKAQKNRP</sequence>
<dbReference type="NCBIfam" id="TIGR03142">
    <property type="entry name" value="cytochro_ccmI"/>
    <property type="match status" value="1"/>
</dbReference>
<dbReference type="InterPro" id="IPR019734">
    <property type="entry name" value="TPR_rpt"/>
</dbReference>
<dbReference type="Gene3D" id="1.25.40.10">
    <property type="entry name" value="Tetratricopeptide repeat domain"/>
    <property type="match status" value="1"/>
</dbReference>
<evidence type="ECO:0000313" key="7">
    <source>
        <dbReference type="EMBL" id="WOO33635.1"/>
    </source>
</evidence>
<keyword evidence="3" id="KW-0201">Cytochrome c-type biogenesis</keyword>
<comment type="subcellular location">
    <subcellularLocation>
        <location evidence="1">Cell envelope</location>
    </subcellularLocation>
</comment>
<keyword evidence="8" id="KW-1185">Reference proteome</keyword>
<dbReference type="Pfam" id="PF23914">
    <property type="entry name" value="TPR_CcmH_CycH"/>
    <property type="match status" value="1"/>
</dbReference>
<dbReference type="SMART" id="SM00028">
    <property type="entry name" value="TPR"/>
    <property type="match status" value="2"/>
</dbReference>
<feature type="region of interest" description="Disordered" evidence="5">
    <location>
        <begin position="259"/>
        <end position="286"/>
    </location>
</feature>
<name>A0ABZ0J846_9BURK</name>
<accession>A0ABZ0J846</accession>
<evidence type="ECO:0000259" key="6">
    <source>
        <dbReference type="Pfam" id="PF23914"/>
    </source>
</evidence>